<organism evidence="2 3">
    <name type="scientific">Kineosporia corallincola</name>
    <dbReference type="NCBI Taxonomy" id="2835133"/>
    <lineage>
        <taxon>Bacteria</taxon>
        <taxon>Bacillati</taxon>
        <taxon>Actinomycetota</taxon>
        <taxon>Actinomycetes</taxon>
        <taxon>Kineosporiales</taxon>
        <taxon>Kineosporiaceae</taxon>
        <taxon>Kineosporia</taxon>
    </lineage>
</organism>
<gene>
    <name evidence="2" type="ORF">KIH74_26820</name>
</gene>
<dbReference type="Pfam" id="PF13274">
    <property type="entry name" value="SocA_Panacea"/>
    <property type="match status" value="1"/>
</dbReference>
<evidence type="ECO:0000313" key="3">
    <source>
        <dbReference type="Proteomes" id="UP001197247"/>
    </source>
</evidence>
<reference evidence="2 3" key="1">
    <citation type="submission" date="2021-05" db="EMBL/GenBank/DDBJ databases">
        <title>Kineosporia and Streptomyces sp. nov. two new marine actinobacteria isolated from Coral.</title>
        <authorList>
            <person name="Buangrab K."/>
            <person name="Sutthacheep M."/>
            <person name="Yeemin T."/>
            <person name="Harunari E."/>
            <person name="Igarashi Y."/>
            <person name="Kanchanasin P."/>
            <person name="Tanasupawat S."/>
            <person name="Phongsopitanun W."/>
        </authorList>
    </citation>
    <scope>NUCLEOTIDE SEQUENCE [LARGE SCALE GENOMIC DNA]</scope>
    <source>
        <strain evidence="2 3">J2-2</strain>
    </source>
</reference>
<sequence length="182" mass="20376">MTTWDGVSDFYEEDEPPETIVSVLRAPENVVTAHPVSVLDLAAAILHECPQAGELKLQKLCYYTQAEHLVLTGEPLFPERIEAWAAGPVVRELWKQRRYQSEALGNAALVEQHPTGRTALHNTLGRYRDWTGAQLSELSHREGPWLAAREGLAPEASSSTEIRLSDIRSYYERLATIPDESP</sequence>
<evidence type="ECO:0000259" key="1">
    <source>
        <dbReference type="Pfam" id="PF13274"/>
    </source>
</evidence>
<dbReference type="Proteomes" id="UP001197247">
    <property type="component" value="Unassembled WGS sequence"/>
</dbReference>
<protein>
    <submittedName>
        <fullName evidence="2">DUF4065 domain-containing protein</fullName>
    </submittedName>
</protein>
<comment type="caution">
    <text evidence="2">The sequence shown here is derived from an EMBL/GenBank/DDBJ whole genome shotgun (WGS) entry which is preliminary data.</text>
</comment>
<accession>A0ABS5TNL5</accession>
<keyword evidence="3" id="KW-1185">Reference proteome</keyword>
<evidence type="ECO:0000313" key="2">
    <source>
        <dbReference type="EMBL" id="MBT0772585.1"/>
    </source>
</evidence>
<proteinExistence type="predicted"/>
<dbReference type="InterPro" id="IPR025272">
    <property type="entry name" value="SocA_Panacea"/>
</dbReference>
<dbReference type="EMBL" id="JAHBAY010000013">
    <property type="protein sequence ID" value="MBT0772585.1"/>
    <property type="molecule type" value="Genomic_DNA"/>
</dbReference>
<feature type="domain" description="Antitoxin SocA-like Panacea" evidence="1">
    <location>
        <begin position="57"/>
        <end position="145"/>
    </location>
</feature>
<name>A0ABS5TNL5_9ACTN</name>
<dbReference type="RefSeq" id="WP_214159130.1">
    <property type="nucleotide sequence ID" value="NZ_JAHBAY010000013.1"/>
</dbReference>